<protein>
    <submittedName>
        <fullName evidence="9">Carboxypeptidase</fullName>
    </submittedName>
</protein>
<comment type="cofactor">
    <cofactor evidence="1">
        <name>Zn(2+)</name>
        <dbReference type="ChEBI" id="CHEBI:29105"/>
    </cofactor>
</comment>
<dbReference type="InterPro" id="IPR000834">
    <property type="entry name" value="Peptidase_M14"/>
</dbReference>
<organism evidence="9 10">
    <name type="scientific">Bdellovibrio bacteriovorus</name>
    <dbReference type="NCBI Taxonomy" id="959"/>
    <lineage>
        <taxon>Bacteria</taxon>
        <taxon>Pseudomonadati</taxon>
        <taxon>Bdellovibrionota</taxon>
        <taxon>Bdellovibrionia</taxon>
        <taxon>Bdellovibrionales</taxon>
        <taxon>Pseudobdellovibrionaceae</taxon>
        <taxon>Bdellovibrio</taxon>
    </lineage>
</organism>
<dbReference type="EMBL" id="CP020946">
    <property type="protein sequence ID" value="ASD65105.1"/>
    <property type="molecule type" value="Genomic_DNA"/>
</dbReference>
<keyword evidence="9" id="KW-0121">Carboxypeptidase</keyword>
<feature type="active site" description="Proton donor/acceptor" evidence="7">
    <location>
        <position position="253"/>
    </location>
</feature>
<dbReference type="Gene3D" id="3.40.630.10">
    <property type="entry name" value="Zn peptidases"/>
    <property type="match status" value="1"/>
</dbReference>
<dbReference type="Pfam" id="PF00246">
    <property type="entry name" value="Peptidase_M14"/>
    <property type="match status" value="1"/>
</dbReference>
<keyword evidence="5" id="KW-0862">Zinc</keyword>
<dbReference type="GO" id="GO:0004181">
    <property type="term" value="F:metallocarboxypeptidase activity"/>
    <property type="evidence" value="ECO:0007669"/>
    <property type="project" value="InterPro"/>
</dbReference>
<evidence type="ECO:0000256" key="3">
    <source>
        <dbReference type="ARBA" id="ARBA00022670"/>
    </source>
</evidence>
<evidence type="ECO:0000256" key="4">
    <source>
        <dbReference type="ARBA" id="ARBA00022801"/>
    </source>
</evidence>
<evidence type="ECO:0000256" key="2">
    <source>
        <dbReference type="ARBA" id="ARBA00005988"/>
    </source>
</evidence>
<comment type="similarity">
    <text evidence="2 7">Belongs to the peptidase M14 family.</text>
</comment>
<keyword evidence="6" id="KW-0482">Metalloprotease</keyword>
<dbReference type="PANTHER" id="PTHR11705:SF143">
    <property type="entry name" value="SLL0236 PROTEIN"/>
    <property type="match status" value="1"/>
</dbReference>
<accession>A0A1Z3NCF4</accession>
<evidence type="ECO:0000313" key="9">
    <source>
        <dbReference type="EMBL" id="ASD65105.1"/>
    </source>
</evidence>
<evidence type="ECO:0000256" key="1">
    <source>
        <dbReference type="ARBA" id="ARBA00001947"/>
    </source>
</evidence>
<reference evidence="9 10" key="1">
    <citation type="submission" date="2017-04" db="EMBL/GenBank/DDBJ databases">
        <title>Whole genome sequence of Bdellovibrio bacteriovorus strain SSB218315.</title>
        <authorList>
            <person name="Oyedara O."/>
            <person name="Rodriguez-Perez M.A."/>
        </authorList>
    </citation>
    <scope>NUCLEOTIDE SEQUENCE [LARGE SCALE GENOMIC DNA]</scope>
    <source>
        <strain evidence="9 10">SSB218315</strain>
    </source>
</reference>
<dbReference type="Proteomes" id="UP000197003">
    <property type="component" value="Chromosome"/>
</dbReference>
<feature type="domain" description="Peptidase M14" evidence="8">
    <location>
        <begin position="35"/>
        <end position="283"/>
    </location>
</feature>
<name>A0A1Z3NCF4_BDEBC</name>
<evidence type="ECO:0000256" key="7">
    <source>
        <dbReference type="PROSITE-ProRule" id="PRU01379"/>
    </source>
</evidence>
<proteinExistence type="inferred from homology"/>
<dbReference type="GO" id="GO:0005615">
    <property type="term" value="C:extracellular space"/>
    <property type="evidence" value="ECO:0007669"/>
    <property type="project" value="TreeGrafter"/>
</dbReference>
<evidence type="ECO:0000313" key="10">
    <source>
        <dbReference type="Proteomes" id="UP000197003"/>
    </source>
</evidence>
<dbReference type="PROSITE" id="PS52035">
    <property type="entry name" value="PEPTIDASE_M14"/>
    <property type="match status" value="1"/>
</dbReference>
<dbReference type="SUPFAM" id="SSF53187">
    <property type="entry name" value="Zn-dependent exopeptidases"/>
    <property type="match status" value="1"/>
</dbReference>
<sequence length="308" mass="34080">MIQIGRGAFDLRQERAQPEFMLEMILSLFLMTKAAPASNYVSVTDTLRRIVQENPTNAQWIDIGQSDSGQMISGLKIGNGEIADLIVATHHGNEYGSTAVALGAAEAFARNPIPGHTVYVIPVLNISGYNSRNRYERTSSGSVDPNRDYPGPCVNGASHRSKATKALAEFLEKANIVSSATLHTHWPAVLYPWGFSTRDTETAYDSTFIGLSKDAVVESGYQVGNSKELLYAADGAFEDYAYWKHGVWSLLFEMGTTHSPSQNQMKQMIDVNVPGLRRFFENAPKERAQNHAFTGKCDKSSRQREHLE</sequence>
<keyword evidence="3" id="KW-0645">Protease</keyword>
<evidence type="ECO:0000259" key="8">
    <source>
        <dbReference type="PROSITE" id="PS52035"/>
    </source>
</evidence>
<dbReference type="AlphaFoldDB" id="A0A1Z3NCF4"/>
<dbReference type="PANTHER" id="PTHR11705">
    <property type="entry name" value="PROTEASE FAMILY M14 CARBOXYPEPTIDASE A,B"/>
    <property type="match status" value="1"/>
</dbReference>
<dbReference type="GO" id="GO:0008270">
    <property type="term" value="F:zinc ion binding"/>
    <property type="evidence" value="ECO:0007669"/>
    <property type="project" value="InterPro"/>
</dbReference>
<dbReference type="GO" id="GO:0006508">
    <property type="term" value="P:proteolysis"/>
    <property type="evidence" value="ECO:0007669"/>
    <property type="project" value="UniProtKB-KW"/>
</dbReference>
<gene>
    <name evidence="9" type="ORF">B9G79_16790</name>
</gene>
<dbReference type="SMART" id="SM00631">
    <property type="entry name" value="Zn_pept"/>
    <property type="match status" value="1"/>
</dbReference>
<evidence type="ECO:0000256" key="6">
    <source>
        <dbReference type="ARBA" id="ARBA00023049"/>
    </source>
</evidence>
<dbReference type="OrthoDB" id="5288174at2"/>
<evidence type="ECO:0000256" key="5">
    <source>
        <dbReference type="ARBA" id="ARBA00022833"/>
    </source>
</evidence>
<keyword evidence="4" id="KW-0378">Hydrolase</keyword>